<reference evidence="9" key="1">
    <citation type="submission" date="2017-02" db="UniProtKB">
        <authorList>
            <consortium name="WormBaseParasite"/>
        </authorList>
    </citation>
    <scope>IDENTIFICATION</scope>
</reference>
<keyword evidence="3 5" id="KW-1133">Transmembrane helix</keyword>
<dbReference type="Gene3D" id="1.20.1070.10">
    <property type="entry name" value="Rhodopsin 7-helix transmembrane proteins"/>
    <property type="match status" value="1"/>
</dbReference>
<feature type="transmembrane region" description="Helical" evidence="5">
    <location>
        <begin position="153"/>
        <end position="171"/>
    </location>
</feature>
<dbReference type="WBParaSite" id="EVEC_0001078801-mRNA-1">
    <property type="protein sequence ID" value="EVEC_0001078801-mRNA-1"/>
    <property type="gene ID" value="EVEC_0001078801"/>
</dbReference>
<evidence type="ECO:0000256" key="1">
    <source>
        <dbReference type="ARBA" id="ARBA00004370"/>
    </source>
</evidence>
<name>A0A0N4VIW7_ENTVE</name>
<feature type="transmembrane region" description="Helical" evidence="5">
    <location>
        <begin position="30"/>
        <end position="55"/>
    </location>
</feature>
<sequence>MNASSYHYRPCIPSTVCREQEDTELITERFYLVAVLGTTVSLISIFENLFLLLLFAKSRRHRESGSFYLMLLALSDVFVSGTYILLMSVKVFYIYTNSFSLQWLWMTYVVPMLTTSHIAITTGSFLIVFATVERYFITISHSMTNWLCSNRKAIALFAVFIGVSTKGTMLLEIKVKFLSTVVTKFIAIFFFMHNPNCEIPLSNYWLVPTALVVNNRYYTFFRVWFRRLSTIMLPFFLLLCLNFRIITALRKNTHHDLREQLYVGAVFETIKKRKVCSLETKVKAATRTLVLVAFTYLSGNFLNVLITLWEYIDNQGLRDNFGLFYTISVDVGTLLAVTSCALRLPIYASCQYELRQELVDFASKIIRCRLFSRKSNGKRFGEHPTNNSTNDGNLL</sequence>
<feature type="transmembrane region" description="Helical" evidence="5">
    <location>
        <begin position="324"/>
        <end position="346"/>
    </location>
</feature>
<evidence type="ECO:0000259" key="6">
    <source>
        <dbReference type="PROSITE" id="PS50262"/>
    </source>
</evidence>
<feature type="transmembrane region" description="Helical" evidence="5">
    <location>
        <begin position="289"/>
        <end position="312"/>
    </location>
</feature>
<evidence type="ECO:0000313" key="9">
    <source>
        <dbReference type="WBParaSite" id="EVEC_0001078801-mRNA-1"/>
    </source>
</evidence>
<dbReference type="GO" id="GO:0004930">
    <property type="term" value="F:G protein-coupled receptor activity"/>
    <property type="evidence" value="ECO:0007669"/>
    <property type="project" value="InterPro"/>
</dbReference>
<evidence type="ECO:0000313" key="8">
    <source>
        <dbReference type="Proteomes" id="UP000274131"/>
    </source>
</evidence>
<keyword evidence="4 5" id="KW-0472">Membrane</keyword>
<evidence type="ECO:0000256" key="4">
    <source>
        <dbReference type="ARBA" id="ARBA00023136"/>
    </source>
</evidence>
<evidence type="ECO:0000256" key="2">
    <source>
        <dbReference type="ARBA" id="ARBA00022692"/>
    </source>
</evidence>
<comment type="subcellular location">
    <subcellularLocation>
        <location evidence="1">Membrane</location>
    </subcellularLocation>
</comment>
<dbReference type="OrthoDB" id="5797421at2759"/>
<dbReference type="EMBL" id="UXUI01010542">
    <property type="protein sequence ID" value="VDD95362.1"/>
    <property type="molecule type" value="Genomic_DNA"/>
</dbReference>
<dbReference type="PROSITE" id="PS50262">
    <property type="entry name" value="G_PROTEIN_RECEP_F1_2"/>
    <property type="match status" value="1"/>
</dbReference>
<dbReference type="InterPro" id="IPR000276">
    <property type="entry name" value="GPCR_Rhodpsn"/>
</dbReference>
<dbReference type="AlphaFoldDB" id="A0A0N4VIW7"/>
<feature type="transmembrane region" description="Helical" evidence="5">
    <location>
        <begin position="105"/>
        <end position="132"/>
    </location>
</feature>
<evidence type="ECO:0000313" key="7">
    <source>
        <dbReference type="EMBL" id="VDD95362.1"/>
    </source>
</evidence>
<keyword evidence="2 5" id="KW-0812">Transmembrane</keyword>
<dbReference type="GO" id="GO:0016020">
    <property type="term" value="C:membrane"/>
    <property type="evidence" value="ECO:0007669"/>
    <property type="project" value="UniProtKB-SubCell"/>
</dbReference>
<dbReference type="PANTHER" id="PTHR46709:SF7">
    <property type="entry name" value="G-PROTEIN COUPLED RECEPTORS FAMILY 1 PROFILE DOMAIN-CONTAINING PROTEIN"/>
    <property type="match status" value="1"/>
</dbReference>
<dbReference type="PRINTS" id="PR00237">
    <property type="entry name" value="GPCRRHODOPSN"/>
</dbReference>
<feature type="transmembrane region" description="Helical" evidence="5">
    <location>
        <begin position="231"/>
        <end position="249"/>
    </location>
</feature>
<feature type="domain" description="G-protein coupled receptors family 1 profile" evidence="6">
    <location>
        <begin position="47"/>
        <end position="347"/>
    </location>
</feature>
<dbReference type="InterPro" id="IPR017452">
    <property type="entry name" value="GPCR_Rhodpsn_7TM"/>
</dbReference>
<keyword evidence="8" id="KW-1185">Reference proteome</keyword>
<evidence type="ECO:0000256" key="3">
    <source>
        <dbReference type="ARBA" id="ARBA00022989"/>
    </source>
</evidence>
<protein>
    <submittedName>
        <fullName evidence="9">G_PROTEIN_RECEP_F1_2 domain-containing protein</fullName>
    </submittedName>
</protein>
<gene>
    <name evidence="7" type="ORF">EVEC_LOCUS10113</name>
</gene>
<organism evidence="9">
    <name type="scientific">Enterobius vermicularis</name>
    <name type="common">Human pinworm</name>
    <dbReference type="NCBI Taxonomy" id="51028"/>
    <lineage>
        <taxon>Eukaryota</taxon>
        <taxon>Metazoa</taxon>
        <taxon>Ecdysozoa</taxon>
        <taxon>Nematoda</taxon>
        <taxon>Chromadorea</taxon>
        <taxon>Rhabditida</taxon>
        <taxon>Spirurina</taxon>
        <taxon>Oxyuridomorpha</taxon>
        <taxon>Oxyuroidea</taxon>
        <taxon>Oxyuridae</taxon>
        <taxon>Enterobius</taxon>
    </lineage>
</organism>
<feature type="transmembrane region" description="Helical" evidence="5">
    <location>
        <begin position="67"/>
        <end position="93"/>
    </location>
</feature>
<accession>A0A0N4VIW7</accession>
<evidence type="ECO:0000256" key="5">
    <source>
        <dbReference type="SAM" id="Phobius"/>
    </source>
</evidence>
<reference evidence="7 8" key="2">
    <citation type="submission" date="2018-10" db="EMBL/GenBank/DDBJ databases">
        <authorList>
            <consortium name="Pathogen Informatics"/>
        </authorList>
    </citation>
    <scope>NUCLEOTIDE SEQUENCE [LARGE SCALE GENOMIC DNA]</scope>
</reference>
<dbReference type="SUPFAM" id="SSF81321">
    <property type="entry name" value="Family A G protein-coupled receptor-like"/>
    <property type="match status" value="1"/>
</dbReference>
<proteinExistence type="predicted"/>
<dbReference type="Proteomes" id="UP000274131">
    <property type="component" value="Unassembled WGS sequence"/>
</dbReference>
<dbReference type="PANTHER" id="PTHR46709">
    <property type="entry name" value="PROTEIN CBG23488-RELATED"/>
    <property type="match status" value="1"/>
</dbReference>